<keyword evidence="1" id="KW-0547">Nucleotide-binding</keyword>
<evidence type="ECO:0000313" key="4">
    <source>
        <dbReference type="EMBL" id="VFK78480.1"/>
    </source>
</evidence>
<proteinExistence type="predicted"/>
<gene>
    <name evidence="4" type="ORF">BECKSD772D_GA0070982_10163</name>
</gene>
<accession>A0A451BJI8</accession>
<dbReference type="PANTHER" id="PTHR39206">
    <property type="entry name" value="SLL8004 PROTEIN"/>
    <property type="match status" value="1"/>
</dbReference>
<dbReference type="GO" id="GO:0016301">
    <property type="term" value="F:kinase activity"/>
    <property type="evidence" value="ECO:0007669"/>
    <property type="project" value="InterPro"/>
</dbReference>
<dbReference type="InterPro" id="IPR010488">
    <property type="entry name" value="Zeta_toxin_domain"/>
</dbReference>
<feature type="domain" description="Zeta toxin" evidence="3">
    <location>
        <begin position="21"/>
        <end position="152"/>
    </location>
</feature>
<evidence type="ECO:0000256" key="1">
    <source>
        <dbReference type="ARBA" id="ARBA00022741"/>
    </source>
</evidence>
<dbReference type="Pfam" id="PF06414">
    <property type="entry name" value="Zeta_toxin"/>
    <property type="match status" value="1"/>
</dbReference>
<dbReference type="InterPro" id="IPR027417">
    <property type="entry name" value="P-loop_NTPase"/>
</dbReference>
<evidence type="ECO:0000259" key="3">
    <source>
        <dbReference type="Pfam" id="PF06414"/>
    </source>
</evidence>
<dbReference type="Gene3D" id="3.40.50.300">
    <property type="entry name" value="P-loop containing nucleotide triphosphate hydrolases"/>
    <property type="match status" value="1"/>
</dbReference>
<sequence length="219" mass="25154">MRGFRIGLWSTSGTTKVVSLETNKSPICTIVAGPNGAGKTTFALRYLPKVDNFINADEIAKQIEKSHGKDISAARLFFHKFEEFKARRESFAIESTLSGGSHLKRISKLLSDGWQVKLYYLWVSSVDDSINRVANRVKVGGHNIPNNIIKRRYPRSIYNFIFRYKPLCSYVVCIDNEDDNQTIIFEKYESGKELVQQKKAYDLLKRVAKDEKARREYSE</sequence>
<dbReference type="SUPFAM" id="SSF52540">
    <property type="entry name" value="P-loop containing nucleoside triphosphate hydrolases"/>
    <property type="match status" value="1"/>
</dbReference>
<dbReference type="AlphaFoldDB" id="A0A451BJI8"/>
<keyword evidence="2" id="KW-0067">ATP-binding</keyword>
<dbReference type="GO" id="GO:0005524">
    <property type="term" value="F:ATP binding"/>
    <property type="evidence" value="ECO:0007669"/>
    <property type="project" value="UniProtKB-KW"/>
</dbReference>
<name>A0A451BJI8_9GAMM</name>
<evidence type="ECO:0000256" key="2">
    <source>
        <dbReference type="ARBA" id="ARBA00022840"/>
    </source>
</evidence>
<organism evidence="4">
    <name type="scientific">Candidatus Kentrum sp. SD</name>
    <dbReference type="NCBI Taxonomy" id="2126332"/>
    <lineage>
        <taxon>Bacteria</taxon>
        <taxon>Pseudomonadati</taxon>
        <taxon>Pseudomonadota</taxon>
        <taxon>Gammaproteobacteria</taxon>
        <taxon>Candidatus Kentrum</taxon>
    </lineage>
</organism>
<protein>
    <submittedName>
        <fullName evidence="4">Predicted ABC-type ATPase</fullName>
    </submittedName>
</protein>
<reference evidence="4" key="1">
    <citation type="submission" date="2019-02" db="EMBL/GenBank/DDBJ databases">
        <authorList>
            <person name="Gruber-Vodicka R. H."/>
            <person name="Seah K. B. B."/>
        </authorList>
    </citation>
    <scope>NUCLEOTIDE SEQUENCE</scope>
    <source>
        <strain evidence="4">BECK_S127</strain>
    </source>
</reference>
<dbReference type="PANTHER" id="PTHR39206:SF1">
    <property type="entry name" value="SLL8004 PROTEIN"/>
    <property type="match status" value="1"/>
</dbReference>
<dbReference type="EMBL" id="CAADHB010000016">
    <property type="protein sequence ID" value="VFK78480.1"/>
    <property type="molecule type" value="Genomic_DNA"/>
</dbReference>